<evidence type="ECO:0000256" key="5">
    <source>
        <dbReference type="ARBA" id="ARBA00023002"/>
    </source>
</evidence>
<dbReference type="STRING" id="526225.Gobs_1620"/>
<evidence type="ECO:0000313" key="8">
    <source>
        <dbReference type="Proteomes" id="UP000001382"/>
    </source>
</evidence>
<reference evidence="7 8" key="1">
    <citation type="journal article" date="2010" name="Stand. Genomic Sci.">
        <title>Complete genome sequence of Geodermatophilus obscurus type strain (G-20).</title>
        <authorList>
            <person name="Ivanova N."/>
            <person name="Sikorski J."/>
            <person name="Jando M."/>
            <person name="Munk C."/>
            <person name="Lapidus A."/>
            <person name="Glavina Del Rio T."/>
            <person name="Copeland A."/>
            <person name="Tice H."/>
            <person name="Cheng J.-F."/>
            <person name="Lucas S."/>
            <person name="Chen F."/>
            <person name="Nolan M."/>
            <person name="Bruce D."/>
            <person name="Goodwin L."/>
            <person name="Pitluck S."/>
            <person name="Mavromatis K."/>
            <person name="Mikhailova N."/>
            <person name="Pati A."/>
            <person name="Chen A."/>
            <person name="Palaniappan K."/>
            <person name="Land M."/>
            <person name="Hauser L."/>
            <person name="Chang Y.-J."/>
            <person name="Jeffries C.D."/>
            <person name="Meincke L."/>
            <person name="Brettin T."/>
            <person name="Detter J.C."/>
            <person name="Detter J.C."/>
            <person name="Rohde M."/>
            <person name="Goeker M."/>
            <person name="Bristow J."/>
            <person name="Eisen J.A."/>
            <person name="Markowitz V."/>
            <person name="Hugenholtz P."/>
            <person name="Kyrpides N.C."/>
            <person name="Klenk H.-P."/>
        </authorList>
    </citation>
    <scope>NUCLEOTIDE SEQUENCE [LARGE SCALE GENOMIC DNA]</scope>
    <source>
        <strain evidence="8">ATCC 25078 / DSM 43160 / JCM 3152 / KCC A-0152 / KCTC 9177 / NBRC 13315 / NRRL B-3577 / G-20</strain>
    </source>
</reference>
<name>D2SCV2_GEOOG</name>
<comment type="similarity">
    <text evidence="2">Belongs to the oxygen-dependent FAD-linked oxidoreductase family.</text>
</comment>
<dbReference type="InterPro" id="IPR050416">
    <property type="entry name" value="FAD-linked_Oxidoreductase"/>
</dbReference>
<keyword evidence="8" id="KW-1185">Reference proteome</keyword>
<dbReference type="GO" id="GO:0071949">
    <property type="term" value="F:FAD binding"/>
    <property type="evidence" value="ECO:0007669"/>
    <property type="project" value="InterPro"/>
</dbReference>
<dbReference type="EMBL" id="CP001867">
    <property type="protein sequence ID" value="ADB74337.1"/>
    <property type="molecule type" value="Genomic_DNA"/>
</dbReference>
<dbReference type="InterPro" id="IPR016167">
    <property type="entry name" value="FAD-bd_PCMH_sub1"/>
</dbReference>
<dbReference type="PANTHER" id="PTHR42973">
    <property type="entry name" value="BINDING OXIDOREDUCTASE, PUTATIVE (AFU_ORTHOLOGUE AFUA_1G17690)-RELATED"/>
    <property type="match status" value="1"/>
</dbReference>
<comment type="cofactor">
    <cofactor evidence="1">
        <name>FAD</name>
        <dbReference type="ChEBI" id="CHEBI:57692"/>
    </cofactor>
</comment>
<dbReference type="Proteomes" id="UP000001382">
    <property type="component" value="Chromosome"/>
</dbReference>
<dbReference type="OrthoDB" id="5169292at2"/>
<dbReference type="eggNOG" id="COG0277">
    <property type="taxonomic scope" value="Bacteria"/>
</dbReference>
<dbReference type="PROSITE" id="PS51387">
    <property type="entry name" value="FAD_PCMH"/>
    <property type="match status" value="1"/>
</dbReference>
<evidence type="ECO:0000313" key="7">
    <source>
        <dbReference type="EMBL" id="ADB74337.1"/>
    </source>
</evidence>
<dbReference type="RefSeq" id="WP_012947777.1">
    <property type="nucleotide sequence ID" value="NC_013757.1"/>
</dbReference>
<dbReference type="SUPFAM" id="SSF56176">
    <property type="entry name" value="FAD-binding/transporter-associated domain-like"/>
    <property type="match status" value="1"/>
</dbReference>
<dbReference type="InterPro" id="IPR006094">
    <property type="entry name" value="Oxid_FAD_bind_N"/>
</dbReference>
<dbReference type="Gene3D" id="3.40.462.20">
    <property type="match status" value="1"/>
</dbReference>
<evidence type="ECO:0000256" key="4">
    <source>
        <dbReference type="ARBA" id="ARBA00022827"/>
    </source>
</evidence>
<accession>D2SCV2</accession>
<dbReference type="AlphaFoldDB" id="D2SCV2"/>
<dbReference type="InterPro" id="IPR036318">
    <property type="entry name" value="FAD-bd_PCMH-like_sf"/>
</dbReference>
<dbReference type="KEGG" id="gob:Gobs_1620"/>
<dbReference type="Gene3D" id="3.30.465.10">
    <property type="match status" value="1"/>
</dbReference>
<dbReference type="GO" id="GO:0016491">
    <property type="term" value="F:oxidoreductase activity"/>
    <property type="evidence" value="ECO:0007669"/>
    <property type="project" value="UniProtKB-KW"/>
</dbReference>
<evidence type="ECO:0000256" key="1">
    <source>
        <dbReference type="ARBA" id="ARBA00001974"/>
    </source>
</evidence>
<dbReference type="Pfam" id="PF01565">
    <property type="entry name" value="FAD_binding_4"/>
    <property type="match status" value="1"/>
</dbReference>
<protein>
    <submittedName>
        <fullName evidence="7">FAD linked oxidase domain protein</fullName>
    </submittedName>
</protein>
<keyword evidence="5" id="KW-0560">Oxidoreductase</keyword>
<dbReference type="Gene3D" id="3.30.43.10">
    <property type="entry name" value="Uridine Diphospho-n-acetylenolpyruvylglucosamine Reductase, domain 2"/>
    <property type="match status" value="1"/>
</dbReference>
<proteinExistence type="inferred from homology"/>
<evidence type="ECO:0000259" key="6">
    <source>
        <dbReference type="PROSITE" id="PS51387"/>
    </source>
</evidence>
<dbReference type="InterPro" id="IPR006093">
    <property type="entry name" value="Oxy_OxRdtase_FAD_BS"/>
</dbReference>
<evidence type="ECO:0000256" key="2">
    <source>
        <dbReference type="ARBA" id="ARBA00005466"/>
    </source>
</evidence>
<dbReference type="InterPro" id="IPR016169">
    <property type="entry name" value="FAD-bd_PCMH_sub2"/>
</dbReference>
<organism evidence="7 8">
    <name type="scientific">Geodermatophilus obscurus (strain ATCC 25078 / DSM 43160 / JCM 3152 / CCUG 61914 / KCC A-0152 / KCTC 9177 / NBRC 13315 / NRRL B-3577 / G-20)</name>
    <dbReference type="NCBI Taxonomy" id="526225"/>
    <lineage>
        <taxon>Bacteria</taxon>
        <taxon>Bacillati</taxon>
        <taxon>Actinomycetota</taxon>
        <taxon>Actinomycetes</taxon>
        <taxon>Geodermatophilales</taxon>
        <taxon>Geodermatophilaceae</taxon>
        <taxon>Geodermatophilus</taxon>
    </lineage>
</organism>
<dbReference type="PROSITE" id="PS00862">
    <property type="entry name" value="OX2_COVAL_FAD"/>
    <property type="match status" value="1"/>
</dbReference>
<evidence type="ECO:0000256" key="3">
    <source>
        <dbReference type="ARBA" id="ARBA00022630"/>
    </source>
</evidence>
<dbReference type="InterPro" id="IPR016166">
    <property type="entry name" value="FAD-bd_PCMH"/>
</dbReference>
<dbReference type="PANTHER" id="PTHR42973:SF39">
    <property type="entry name" value="FAD-BINDING PCMH-TYPE DOMAIN-CONTAINING PROTEIN"/>
    <property type="match status" value="1"/>
</dbReference>
<keyword evidence="3" id="KW-0285">Flavoprotein</keyword>
<dbReference type="HOGENOM" id="CLU_018354_10_0_11"/>
<keyword evidence="4" id="KW-0274">FAD</keyword>
<reference evidence="8" key="2">
    <citation type="submission" date="2010-01" db="EMBL/GenBank/DDBJ databases">
        <title>The complete genome of Geodermatophilus obscurus DSM 43160.</title>
        <authorList>
            <consortium name="US DOE Joint Genome Institute (JGI-PGF)"/>
            <person name="Lucas S."/>
            <person name="Copeland A."/>
            <person name="Lapidus A."/>
            <person name="Glavina del Rio T."/>
            <person name="Dalin E."/>
            <person name="Tice H."/>
            <person name="Bruce D."/>
            <person name="Goodwin L."/>
            <person name="Pitluck S."/>
            <person name="Kyrpides N."/>
            <person name="Mavromatis K."/>
            <person name="Ivanova N."/>
            <person name="Munk A.C."/>
            <person name="Brettin T."/>
            <person name="Detter J.C."/>
            <person name="Han C."/>
            <person name="Larimer F."/>
            <person name="Land M."/>
            <person name="Hauser L."/>
            <person name="Markowitz V."/>
            <person name="Cheng J.-F."/>
            <person name="Hugenholtz P."/>
            <person name="Woyke T."/>
            <person name="Wu D."/>
            <person name="Jando M."/>
            <person name="Schneider S."/>
            <person name="Klenk H.-P."/>
            <person name="Eisen J.A."/>
        </authorList>
    </citation>
    <scope>NUCLEOTIDE SEQUENCE [LARGE SCALE GENOMIC DNA]</scope>
    <source>
        <strain evidence="8">ATCC 25078 / DSM 43160 / JCM 3152 / KCC A-0152 / KCTC 9177 / NBRC 13315 / NRRL B-3577 / G-20</strain>
    </source>
</reference>
<gene>
    <name evidence="7" type="ordered locus">Gobs_1620</name>
</gene>
<sequence>MTQQQVPTTPRSRAESLRGLCGGSVHLPGDPAYDMARSPWNLQVVDLPAAVTYPAFPDEVAEVLRAATAAGLAVAPQGTGHGAPPLEGRLTDAVLVRTSAMTELHVDADRRLARVGAGVLWGDLTDAAGRHGLAARHPSSPDVGVVGYTLGGGIGWYARRLGLQCNAVTAMELVLADGSVVRATAEQEADLFWALRGGAAPLGVVTALEFELFPLDTVVAGFLAWDATAVERVLPAWVTWCSDAPEEATTAFRLLDVPDIEEMPTDLRGRRIAMIDGAVLGPDDAAADVLAPLRALRPELDTVGRVPAASLVRLHLDPEGPTPAYTSSRLVEELPDAAVAAFIEAVGPASRSRLAVAELRQLGGALSRPDPAGGALSSLDGRFLALGLGLEGGMGDWAQLRADAAAFLAALEPWTRGRHYLPMLDDRVDTRKAFPPGVHARLSAIRRRVDPGELFLDPHPALPRT</sequence>
<feature type="domain" description="FAD-binding PCMH-type" evidence="6">
    <location>
        <begin position="44"/>
        <end position="215"/>
    </location>
</feature>